<dbReference type="EMBL" id="JBGBPY010000001">
    <property type="protein sequence ID" value="MEY2182342.1"/>
    <property type="molecule type" value="Genomic_DNA"/>
</dbReference>
<feature type="signal peptide" evidence="1">
    <location>
        <begin position="1"/>
        <end position="26"/>
    </location>
</feature>
<sequence length="180" mass="19898">MPVYRRRRHLLLTVAAGLLFAQVATASEPSNAPNITEPRNAAAGFAITLWMVNVDALGDHCSKLASPMSGQFLGALKAWQGRNAPYVNAALEYMADIEDYIKATQGEAVRKQFRADRKAEFVASAQKAELVWFPDRKLNEVSCLRMARHAEDGSMDLDQNAEFFPILQAMKAETGRKGEP</sequence>
<gene>
    <name evidence="2" type="ORF">AB7878_07915</name>
</gene>
<proteinExistence type="predicted"/>
<feature type="chain" id="PRO_5046475778" evidence="1">
    <location>
        <begin position="27"/>
        <end position="180"/>
    </location>
</feature>
<protein>
    <submittedName>
        <fullName evidence="2">Uncharacterized protein</fullName>
    </submittedName>
</protein>
<evidence type="ECO:0000313" key="3">
    <source>
        <dbReference type="Proteomes" id="UP001562159"/>
    </source>
</evidence>
<organism evidence="2 3">
    <name type="scientific">Rhodanobacter humi</name>
    <dbReference type="NCBI Taxonomy" id="1888173"/>
    <lineage>
        <taxon>Bacteria</taxon>
        <taxon>Pseudomonadati</taxon>
        <taxon>Pseudomonadota</taxon>
        <taxon>Gammaproteobacteria</taxon>
        <taxon>Lysobacterales</taxon>
        <taxon>Rhodanobacteraceae</taxon>
        <taxon>Rhodanobacter</taxon>
    </lineage>
</organism>
<accession>A0ABV4APK6</accession>
<keyword evidence="3" id="KW-1185">Reference proteome</keyword>
<keyword evidence="1" id="KW-0732">Signal</keyword>
<dbReference type="Proteomes" id="UP001562159">
    <property type="component" value="Unassembled WGS sequence"/>
</dbReference>
<evidence type="ECO:0000256" key="1">
    <source>
        <dbReference type="SAM" id="SignalP"/>
    </source>
</evidence>
<comment type="caution">
    <text evidence="2">The sequence shown here is derived from an EMBL/GenBank/DDBJ whole genome shotgun (WGS) entry which is preliminary data.</text>
</comment>
<name>A0ABV4APK6_9GAMM</name>
<reference evidence="2 3" key="1">
    <citation type="submission" date="2024-07" db="EMBL/GenBank/DDBJ databases">
        <title>Molecular mechanisms and environmental adaptations of flagellar loss and biofilm growth of Rhodanobacter under environmental stress.</title>
        <authorList>
            <person name="Chen M."/>
        </authorList>
    </citation>
    <scope>NUCLEOTIDE SEQUENCE [LARGE SCALE GENOMIC DNA]</scope>
    <source>
        <strain evidence="2 3">RS22</strain>
    </source>
</reference>
<evidence type="ECO:0000313" key="2">
    <source>
        <dbReference type="EMBL" id="MEY2182342.1"/>
    </source>
</evidence>